<dbReference type="SUPFAM" id="SSF53590">
    <property type="entry name" value="Nucleoside hydrolase"/>
    <property type="match status" value="1"/>
</dbReference>
<gene>
    <name evidence="2" type="ORF">A2519_02910</name>
</gene>
<dbReference type="Gene3D" id="2.60.40.4070">
    <property type="match status" value="1"/>
</dbReference>
<accession>A0A1F7FJD8</accession>
<evidence type="ECO:0000259" key="1">
    <source>
        <dbReference type="Pfam" id="PF18962"/>
    </source>
</evidence>
<proteinExistence type="predicted"/>
<dbReference type="Proteomes" id="UP000179243">
    <property type="component" value="Unassembled WGS sequence"/>
</dbReference>
<feature type="domain" description="Secretion system C-terminal sorting" evidence="1">
    <location>
        <begin position="432"/>
        <end position="508"/>
    </location>
</feature>
<name>A0A1F7FJD8_UNCRA</name>
<sequence length="511" mass="57787">MPKGTGQLNLPKLAIAIILSFWALLFGAVEFPAVKNPKVPYIDISDNYYPPWDWDDVLDIEQVYTLTDSFLDPKLFVCDQPYTGRGDGRIWRYIFGHIYGRDYYYAMGLINQLGSVMDNGLNQPAVNQEGVNKILEVLGRATGKIRISNHGSYRDIAAAFLRDSNLVRQKVERIYMCDGIEGDIHNRPDWGSDAYAVKILLENKLPCYITINAKDSTTYSKAGWSLDLPAYLAMTDTMPDSMHSAVVYWAYYNSMDNGYRTKHNIPFPDRPSVPDGITEEKVQANGSVFFSEPRDQMSISGISVEQEIRSPGMVRGLLTTPTLFHAADLNVFIGNGKITVDYRDSIPGLIKIYDFLPHRAVFTSEFNLQYIPCTEEEATIRLFKLKVARQVYSNTMNAVCREFVRRFGRNAGGSSKETVPAQKGIEDIGLNVFPNPFNAAVSILFNLRAQEYVQLTIYDANGRLIEKIQGQWLSAGNHVHSWSHPQWPSGIYVITVKAENKMYTKRTVLMQ</sequence>
<comment type="caution">
    <text evidence="2">The sequence shown here is derived from an EMBL/GenBank/DDBJ whole genome shotgun (WGS) entry which is preliminary data.</text>
</comment>
<dbReference type="InterPro" id="IPR036452">
    <property type="entry name" value="Ribo_hydro-like"/>
</dbReference>
<dbReference type="Pfam" id="PF18962">
    <property type="entry name" value="Por_Secre_tail"/>
    <property type="match status" value="1"/>
</dbReference>
<evidence type="ECO:0000313" key="3">
    <source>
        <dbReference type="Proteomes" id="UP000179243"/>
    </source>
</evidence>
<reference evidence="2 3" key="1">
    <citation type="journal article" date="2016" name="Nat. Commun.">
        <title>Thousands of microbial genomes shed light on interconnected biogeochemical processes in an aquifer system.</title>
        <authorList>
            <person name="Anantharaman K."/>
            <person name="Brown C.T."/>
            <person name="Hug L.A."/>
            <person name="Sharon I."/>
            <person name="Castelle C.J."/>
            <person name="Probst A.J."/>
            <person name="Thomas B.C."/>
            <person name="Singh A."/>
            <person name="Wilkins M.J."/>
            <person name="Karaoz U."/>
            <person name="Brodie E.L."/>
            <person name="Williams K.H."/>
            <person name="Hubbard S.S."/>
            <person name="Banfield J.F."/>
        </authorList>
    </citation>
    <scope>NUCLEOTIDE SEQUENCE [LARGE SCALE GENOMIC DNA]</scope>
</reference>
<protein>
    <recommendedName>
        <fullName evidence="1">Secretion system C-terminal sorting domain-containing protein</fullName>
    </recommendedName>
</protein>
<evidence type="ECO:0000313" key="2">
    <source>
        <dbReference type="EMBL" id="OGK06835.1"/>
    </source>
</evidence>
<dbReference type="NCBIfam" id="TIGR04183">
    <property type="entry name" value="Por_Secre_tail"/>
    <property type="match status" value="1"/>
</dbReference>
<dbReference type="GO" id="GO:0016799">
    <property type="term" value="F:hydrolase activity, hydrolyzing N-glycosyl compounds"/>
    <property type="evidence" value="ECO:0007669"/>
    <property type="project" value="InterPro"/>
</dbReference>
<dbReference type="InterPro" id="IPR026444">
    <property type="entry name" value="Secre_tail"/>
</dbReference>
<dbReference type="EMBL" id="MFYX01000019">
    <property type="protein sequence ID" value="OGK06835.1"/>
    <property type="molecule type" value="Genomic_DNA"/>
</dbReference>
<organism evidence="2 3">
    <name type="scientific">Candidatus Raymondbacteria bacterium RIFOXYD12_FULL_49_13</name>
    <dbReference type="NCBI Taxonomy" id="1817890"/>
    <lineage>
        <taxon>Bacteria</taxon>
        <taxon>Raymondiibacteriota</taxon>
    </lineage>
</organism>
<dbReference type="AlphaFoldDB" id="A0A1F7FJD8"/>